<proteinExistence type="predicted"/>
<dbReference type="EMBL" id="FN430308">
    <property type="protein sequence ID" value="CAZ83922.1"/>
    <property type="molecule type" value="Genomic_DNA"/>
</dbReference>
<protein>
    <submittedName>
        <fullName evidence="2">(Perigord truffle) hypothetical protein</fullName>
    </submittedName>
</protein>
<evidence type="ECO:0000256" key="1">
    <source>
        <dbReference type="SAM" id="Phobius"/>
    </source>
</evidence>
<feature type="non-terminal residue" evidence="2">
    <location>
        <position position="1"/>
    </location>
</feature>
<evidence type="ECO:0000313" key="2">
    <source>
        <dbReference type="EMBL" id="CAZ83922.1"/>
    </source>
</evidence>
<accession>D5GH97</accession>
<dbReference type="RefSeq" id="XP_002839731.1">
    <property type="nucleotide sequence ID" value="XM_002839685.1"/>
</dbReference>
<keyword evidence="1" id="KW-0812">Transmembrane</keyword>
<gene>
    <name evidence="2" type="ORF">GSTUM_00007809001</name>
</gene>
<keyword evidence="1" id="KW-0472">Membrane</keyword>
<dbReference type="KEGG" id="tml:GSTUM_00007809001"/>
<dbReference type="HOGENOM" id="CLU_2164548_0_0_1"/>
<name>D5GH97_TUBMM</name>
<dbReference type="InParanoid" id="D5GH97"/>
<reference evidence="2 3" key="1">
    <citation type="journal article" date="2010" name="Nature">
        <title>Perigord black truffle genome uncovers evolutionary origins and mechanisms of symbiosis.</title>
        <authorList>
            <person name="Martin F."/>
            <person name="Kohler A."/>
            <person name="Murat C."/>
            <person name="Balestrini R."/>
            <person name="Coutinho P.M."/>
            <person name="Jaillon O."/>
            <person name="Montanini B."/>
            <person name="Morin E."/>
            <person name="Noel B."/>
            <person name="Percudani R."/>
            <person name="Porcel B."/>
            <person name="Rubini A."/>
            <person name="Amicucci A."/>
            <person name="Amselem J."/>
            <person name="Anthouard V."/>
            <person name="Arcioni S."/>
            <person name="Artiguenave F."/>
            <person name="Aury J.M."/>
            <person name="Ballario P."/>
            <person name="Bolchi A."/>
            <person name="Brenna A."/>
            <person name="Brun A."/>
            <person name="Buee M."/>
            <person name="Cantarel B."/>
            <person name="Chevalier G."/>
            <person name="Couloux A."/>
            <person name="Da Silva C."/>
            <person name="Denoeud F."/>
            <person name="Duplessis S."/>
            <person name="Ghignone S."/>
            <person name="Hilselberger B."/>
            <person name="Iotti M."/>
            <person name="Marcais B."/>
            <person name="Mello A."/>
            <person name="Miranda M."/>
            <person name="Pacioni G."/>
            <person name="Quesneville H."/>
            <person name="Riccioni C."/>
            <person name="Ruotolo R."/>
            <person name="Splivallo R."/>
            <person name="Stocchi V."/>
            <person name="Tisserant E."/>
            <person name="Viscomi A.R."/>
            <person name="Zambonelli A."/>
            <person name="Zampieri E."/>
            <person name="Henrissat B."/>
            <person name="Lebrun M.H."/>
            <person name="Paolocci F."/>
            <person name="Bonfante P."/>
            <person name="Ottonello S."/>
            <person name="Wincker P."/>
        </authorList>
    </citation>
    <scope>NUCLEOTIDE SEQUENCE [LARGE SCALE GENOMIC DNA]</scope>
    <source>
        <strain evidence="2 3">Mel28</strain>
    </source>
</reference>
<evidence type="ECO:0000313" key="3">
    <source>
        <dbReference type="Proteomes" id="UP000006911"/>
    </source>
</evidence>
<dbReference type="Proteomes" id="UP000006911">
    <property type="component" value="Unassembled WGS sequence"/>
</dbReference>
<dbReference type="GeneID" id="9187869"/>
<keyword evidence="1" id="KW-1133">Transmembrane helix</keyword>
<organism evidence="2 3">
    <name type="scientific">Tuber melanosporum (strain Mel28)</name>
    <name type="common">Perigord black truffle</name>
    <dbReference type="NCBI Taxonomy" id="656061"/>
    <lineage>
        <taxon>Eukaryota</taxon>
        <taxon>Fungi</taxon>
        <taxon>Dikarya</taxon>
        <taxon>Ascomycota</taxon>
        <taxon>Pezizomycotina</taxon>
        <taxon>Pezizomycetes</taxon>
        <taxon>Pezizales</taxon>
        <taxon>Tuberaceae</taxon>
        <taxon>Tuber</taxon>
    </lineage>
</organism>
<sequence>SRGSGCLFRKCAWWKGIICSGSGFFHVQFLHCVLSLPFFFFSCLFSLSSTPITREIFSRVFHSSLFIAPPSMIDGVLDFFPFIWSLWLCFSIAMAIAAVAFHTHTHTSSES</sequence>
<feature type="transmembrane region" description="Helical" evidence="1">
    <location>
        <begin position="23"/>
        <end position="44"/>
    </location>
</feature>
<dbReference type="AlphaFoldDB" id="D5GH97"/>
<keyword evidence="3" id="KW-1185">Reference proteome</keyword>
<feature type="transmembrane region" description="Helical" evidence="1">
    <location>
        <begin position="79"/>
        <end position="101"/>
    </location>
</feature>